<protein>
    <submittedName>
        <fullName evidence="1">Uncharacterized protein</fullName>
    </submittedName>
</protein>
<dbReference type="Proteomes" id="UP001162501">
    <property type="component" value="Chromosome 27"/>
</dbReference>
<organism evidence="1 2">
    <name type="scientific">Rangifer tarandus platyrhynchus</name>
    <name type="common">Svalbard reindeer</name>
    <dbReference type="NCBI Taxonomy" id="3082113"/>
    <lineage>
        <taxon>Eukaryota</taxon>
        <taxon>Metazoa</taxon>
        <taxon>Chordata</taxon>
        <taxon>Craniata</taxon>
        <taxon>Vertebrata</taxon>
        <taxon>Euteleostomi</taxon>
        <taxon>Mammalia</taxon>
        <taxon>Eutheria</taxon>
        <taxon>Laurasiatheria</taxon>
        <taxon>Artiodactyla</taxon>
        <taxon>Ruminantia</taxon>
        <taxon>Pecora</taxon>
        <taxon>Cervidae</taxon>
        <taxon>Odocoileinae</taxon>
        <taxon>Rangifer</taxon>
    </lineage>
</organism>
<reference evidence="1" key="2">
    <citation type="submission" date="2025-03" db="EMBL/GenBank/DDBJ databases">
        <authorList>
            <consortium name="ELIXIR-Norway"/>
            <consortium name="Elixir Norway"/>
        </authorList>
    </citation>
    <scope>NUCLEOTIDE SEQUENCE</scope>
</reference>
<name>A0AC59ZBF3_RANTA</name>
<gene>
    <name evidence="1" type="ORF">MRATA1EN22A_LOCUS16306</name>
</gene>
<sequence>MSRPTRGSEAARSAPAVSSLAQDQSRLWLVFTEIWQTLCTPLGLQEQPGCSRLFFHQGAGRGAAPEGRSGLKHQKIPLANP</sequence>
<evidence type="ECO:0000313" key="1">
    <source>
        <dbReference type="EMBL" id="CAN0353708.1"/>
    </source>
</evidence>
<reference evidence="1" key="1">
    <citation type="submission" date="2023-05" db="EMBL/GenBank/DDBJ databases">
        <authorList>
            <consortium name="ELIXIR-Norway"/>
        </authorList>
    </citation>
    <scope>NUCLEOTIDE SEQUENCE</scope>
</reference>
<dbReference type="EMBL" id="OX596111">
    <property type="protein sequence ID" value="CAN0353708.1"/>
    <property type="molecule type" value="Genomic_DNA"/>
</dbReference>
<evidence type="ECO:0000313" key="2">
    <source>
        <dbReference type="Proteomes" id="UP001162501"/>
    </source>
</evidence>
<proteinExistence type="predicted"/>
<accession>A0AC59ZBF3</accession>